<evidence type="ECO:0000256" key="9">
    <source>
        <dbReference type="ARBA" id="ARBA00052690"/>
    </source>
</evidence>
<proteinExistence type="inferred from homology"/>
<dbReference type="PANTHER" id="PTHR11645:SF0">
    <property type="entry name" value="PYRROLINE-5-CARBOXYLATE REDUCTASE 3"/>
    <property type="match status" value="1"/>
</dbReference>
<dbReference type="AlphaFoldDB" id="A0A450X7R3"/>
<evidence type="ECO:0000259" key="14">
    <source>
        <dbReference type="Pfam" id="PF03807"/>
    </source>
</evidence>
<dbReference type="GO" id="GO:0055129">
    <property type="term" value="P:L-proline biosynthetic process"/>
    <property type="evidence" value="ECO:0007669"/>
    <property type="project" value="UniProtKB-UniRule"/>
</dbReference>
<dbReference type="SUPFAM" id="SSF51735">
    <property type="entry name" value="NAD(P)-binding Rossmann-fold domains"/>
    <property type="match status" value="1"/>
</dbReference>
<dbReference type="Gene3D" id="3.40.50.720">
    <property type="entry name" value="NAD(P)-binding Rossmann-like Domain"/>
    <property type="match status" value="1"/>
</dbReference>
<keyword evidence="5 10" id="KW-0641">Proline biosynthesis</keyword>
<dbReference type="InterPro" id="IPR053790">
    <property type="entry name" value="P5CR-like_CS"/>
</dbReference>
<dbReference type="InterPro" id="IPR008927">
    <property type="entry name" value="6-PGluconate_DH-like_C_sf"/>
</dbReference>
<dbReference type="InterPro" id="IPR029036">
    <property type="entry name" value="P5CR_dimer"/>
</dbReference>
<organism evidence="16">
    <name type="scientific">Candidatus Kentrum sp. MB</name>
    <dbReference type="NCBI Taxonomy" id="2138164"/>
    <lineage>
        <taxon>Bacteria</taxon>
        <taxon>Pseudomonadati</taxon>
        <taxon>Pseudomonadota</taxon>
        <taxon>Gammaproteobacteria</taxon>
        <taxon>Candidatus Kentrum</taxon>
    </lineage>
</organism>
<dbReference type="PIRSF" id="PIRSF000193">
    <property type="entry name" value="Pyrrol-5-carb_rd"/>
    <property type="match status" value="1"/>
</dbReference>
<dbReference type="GO" id="GO:0004735">
    <property type="term" value="F:pyrroline-5-carboxylate reductase activity"/>
    <property type="evidence" value="ECO:0007669"/>
    <property type="project" value="UniProtKB-UniRule"/>
</dbReference>
<comment type="subcellular location">
    <subcellularLocation>
        <location evidence="10">Cytoplasm</location>
    </subcellularLocation>
</comment>
<dbReference type="SUPFAM" id="SSF48179">
    <property type="entry name" value="6-phosphogluconate dehydrogenase C-terminal domain-like"/>
    <property type="match status" value="1"/>
</dbReference>
<evidence type="ECO:0000256" key="7">
    <source>
        <dbReference type="ARBA" id="ARBA00023002"/>
    </source>
</evidence>
<comment type="catalytic activity">
    <reaction evidence="9 10 13">
        <text>L-proline + NADP(+) = (S)-1-pyrroline-5-carboxylate + NADPH + 2 H(+)</text>
        <dbReference type="Rhea" id="RHEA:14109"/>
        <dbReference type="ChEBI" id="CHEBI:15378"/>
        <dbReference type="ChEBI" id="CHEBI:17388"/>
        <dbReference type="ChEBI" id="CHEBI:57783"/>
        <dbReference type="ChEBI" id="CHEBI:58349"/>
        <dbReference type="ChEBI" id="CHEBI:60039"/>
        <dbReference type="EC" id="1.5.1.2"/>
    </reaction>
</comment>
<evidence type="ECO:0000313" key="18">
    <source>
        <dbReference type="EMBL" id="VFK74711.1"/>
    </source>
</evidence>
<dbReference type="EMBL" id="CAADFQ010000008">
    <property type="protein sequence ID" value="VFK29190.1"/>
    <property type="molecule type" value="Genomic_DNA"/>
</dbReference>
<sequence>MKQQMLCEACLSTKKRYRIGISTITSDTTNMSNRIITFIGGGNMAASLIGGITDTGHDPKHLWVSEPDASRRTALQNRFGIQTTESNVHAALQSDHQADIVVFSVKPQCMRQVVMELADTIKTHRPLVVSVAAGIREPDIRRWLGFDAAIVRAMPNTPALVRSGATALYANPQVSRNQRDQAESLLQAVGVTLWVDAESHMDTVTALSGSGPAYFFLVMEIIETVGRNLGLSQESARLLTLETAFGAAKMALESSEQLHTLRTRVTSPGGTTERALTVLDQGNIAELFDHAIRAAHDRSVELGHQFGDDNG</sequence>
<keyword evidence="3 10" id="KW-0963">Cytoplasm</keyword>
<evidence type="ECO:0000313" key="16">
    <source>
        <dbReference type="EMBL" id="VFK25352.1"/>
    </source>
</evidence>
<dbReference type="GO" id="GO:0005737">
    <property type="term" value="C:cytoplasm"/>
    <property type="evidence" value="ECO:0007669"/>
    <property type="project" value="UniProtKB-SubCell"/>
</dbReference>
<comment type="pathway">
    <text evidence="1 10 13">Amino-acid biosynthesis; L-proline biosynthesis; L-proline from L-glutamate 5-semialdehyde: step 1/1.</text>
</comment>
<evidence type="ECO:0000259" key="15">
    <source>
        <dbReference type="Pfam" id="PF14748"/>
    </source>
</evidence>
<dbReference type="Pfam" id="PF14748">
    <property type="entry name" value="P5CR_dimer"/>
    <property type="match status" value="1"/>
</dbReference>
<accession>A0A450X7R3</accession>
<evidence type="ECO:0000256" key="8">
    <source>
        <dbReference type="ARBA" id="ARBA00050547"/>
    </source>
</evidence>
<gene>
    <name evidence="10" type="primary">proC</name>
    <name evidence="16" type="ORF">BECKMB1821G_GA0114241_10135</name>
    <name evidence="18" type="ORF">BECKMB1821H_GA0114242_100870</name>
    <name evidence="17" type="ORF">BECKMB1821I_GA0114274_100871</name>
</gene>
<evidence type="ECO:0000256" key="2">
    <source>
        <dbReference type="ARBA" id="ARBA00005525"/>
    </source>
</evidence>
<evidence type="ECO:0000256" key="5">
    <source>
        <dbReference type="ARBA" id="ARBA00022650"/>
    </source>
</evidence>
<dbReference type="Gene3D" id="1.10.3730.10">
    <property type="entry name" value="ProC C-terminal domain-like"/>
    <property type="match status" value="1"/>
</dbReference>
<comment type="catalytic activity">
    <reaction evidence="8 10">
        <text>L-proline + NAD(+) = (S)-1-pyrroline-5-carboxylate + NADH + 2 H(+)</text>
        <dbReference type="Rhea" id="RHEA:14105"/>
        <dbReference type="ChEBI" id="CHEBI:15378"/>
        <dbReference type="ChEBI" id="CHEBI:17388"/>
        <dbReference type="ChEBI" id="CHEBI:57540"/>
        <dbReference type="ChEBI" id="CHEBI:57945"/>
        <dbReference type="ChEBI" id="CHEBI:60039"/>
        <dbReference type="EC" id="1.5.1.2"/>
    </reaction>
</comment>
<feature type="domain" description="Pyrroline-5-carboxylate reductase catalytic N-terminal" evidence="14">
    <location>
        <begin position="36"/>
        <end position="134"/>
    </location>
</feature>
<feature type="domain" description="Pyrroline-5-carboxylate reductase dimerisation" evidence="15">
    <location>
        <begin position="198"/>
        <end position="302"/>
    </location>
</feature>
<dbReference type="UniPathway" id="UPA00098">
    <property type="reaction ID" value="UER00361"/>
</dbReference>
<evidence type="ECO:0000256" key="3">
    <source>
        <dbReference type="ARBA" id="ARBA00022490"/>
    </source>
</evidence>
<dbReference type="FunFam" id="3.40.50.720:FF:000105">
    <property type="entry name" value="Pyrroline-5-carboxylate reductase"/>
    <property type="match status" value="1"/>
</dbReference>
<evidence type="ECO:0000313" key="17">
    <source>
        <dbReference type="EMBL" id="VFK29190.1"/>
    </source>
</evidence>
<comment type="function">
    <text evidence="10">Catalyzes the reduction of 1-pyrroline-5-carboxylate (PCA) to L-proline.</text>
</comment>
<dbReference type="InterPro" id="IPR028939">
    <property type="entry name" value="P5C_Rdtase_cat_N"/>
</dbReference>
<dbReference type="PANTHER" id="PTHR11645">
    <property type="entry name" value="PYRROLINE-5-CARBOXYLATE REDUCTASE"/>
    <property type="match status" value="1"/>
</dbReference>
<dbReference type="EMBL" id="CAADFO010000013">
    <property type="protein sequence ID" value="VFK25352.1"/>
    <property type="molecule type" value="Genomic_DNA"/>
</dbReference>
<keyword evidence="4 10" id="KW-0028">Amino-acid biosynthesis</keyword>
<evidence type="ECO:0000256" key="1">
    <source>
        <dbReference type="ARBA" id="ARBA00005205"/>
    </source>
</evidence>
<dbReference type="NCBIfam" id="TIGR00112">
    <property type="entry name" value="proC"/>
    <property type="match status" value="1"/>
</dbReference>
<dbReference type="PROSITE" id="PS00521">
    <property type="entry name" value="P5CR"/>
    <property type="match status" value="1"/>
</dbReference>
<dbReference type="InterPro" id="IPR036291">
    <property type="entry name" value="NAD(P)-bd_dom_sf"/>
</dbReference>
<dbReference type="EC" id="1.5.1.2" evidence="10 11"/>
<dbReference type="HAMAP" id="MF_01925">
    <property type="entry name" value="P5C_reductase"/>
    <property type="match status" value="1"/>
</dbReference>
<evidence type="ECO:0000256" key="4">
    <source>
        <dbReference type="ARBA" id="ARBA00022605"/>
    </source>
</evidence>
<dbReference type="FunFam" id="1.10.3730.10:FF:000001">
    <property type="entry name" value="Pyrroline-5-carboxylate reductase"/>
    <property type="match status" value="1"/>
</dbReference>
<evidence type="ECO:0000256" key="12">
    <source>
        <dbReference type="PIRSR" id="PIRSR000193-1"/>
    </source>
</evidence>
<keyword evidence="7 10" id="KW-0560">Oxidoreductase</keyword>
<comment type="similarity">
    <text evidence="2 10 13">Belongs to the pyrroline-5-carboxylate reductase family.</text>
</comment>
<name>A0A450X7R3_9GAMM</name>
<protein>
    <recommendedName>
        <fullName evidence="10 11">Pyrroline-5-carboxylate reductase</fullName>
        <shortName evidence="10">P5C reductase</shortName>
        <shortName evidence="10">P5CR</shortName>
        <ecNumber evidence="10 11">1.5.1.2</ecNumber>
    </recommendedName>
    <alternativeName>
        <fullName evidence="10">PCA reductase</fullName>
    </alternativeName>
</protein>
<evidence type="ECO:0000256" key="11">
    <source>
        <dbReference type="NCBIfam" id="TIGR00112"/>
    </source>
</evidence>
<reference evidence="16" key="1">
    <citation type="submission" date="2019-02" db="EMBL/GenBank/DDBJ databases">
        <authorList>
            <person name="Gruber-Vodicka R. H."/>
            <person name="Seah K. B. B."/>
        </authorList>
    </citation>
    <scope>NUCLEOTIDE SEQUENCE</scope>
    <source>
        <strain evidence="16">BECK_BZ197</strain>
        <strain evidence="18">BECK_BZ198</strain>
        <strain evidence="17">BECK_BZ199</strain>
    </source>
</reference>
<dbReference type="InterPro" id="IPR000304">
    <property type="entry name" value="Pyrroline-COOH_reductase"/>
</dbReference>
<feature type="binding site" evidence="12">
    <location>
        <position position="87"/>
    </location>
    <ligand>
        <name>NADPH</name>
        <dbReference type="ChEBI" id="CHEBI:57783"/>
    </ligand>
</feature>
<dbReference type="EMBL" id="CAADGH010000008">
    <property type="protein sequence ID" value="VFK74711.1"/>
    <property type="molecule type" value="Genomic_DNA"/>
</dbReference>
<evidence type="ECO:0000256" key="13">
    <source>
        <dbReference type="RuleBase" id="RU003903"/>
    </source>
</evidence>
<feature type="binding site" evidence="12">
    <location>
        <begin position="39"/>
        <end position="44"/>
    </location>
    <ligand>
        <name>NADP(+)</name>
        <dbReference type="ChEBI" id="CHEBI:58349"/>
    </ligand>
</feature>
<dbReference type="Pfam" id="PF03807">
    <property type="entry name" value="F420_oxidored"/>
    <property type="match status" value="1"/>
</dbReference>
<evidence type="ECO:0000256" key="6">
    <source>
        <dbReference type="ARBA" id="ARBA00022857"/>
    </source>
</evidence>
<keyword evidence="6 10" id="KW-0521">NADP</keyword>
<evidence type="ECO:0000256" key="10">
    <source>
        <dbReference type="HAMAP-Rule" id="MF_01925"/>
    </source>
</evidence>